<dbReference type="Gene3D" id="3.40.50.300">
    <property type="entry name" value="P-loop containing nucleotide triphosphate hydrolases"/>
    <property type="match status" value="1"/>
</dbReference>
<dbReference type="HOGENOM" id="CLU_000604_1_2_5"/>
<proteinExistence type="inferred from homology"/>
<evidence type="ECO:0000256" key="2">
    <source>
        <dbReference type="ARBA" id="ARBA00022448"/>
    </source>
</evidence>
<keyword evidence="4" id="KW-0067">ATP-binding</keyword>
<keyword evidence="2" id="KW-0813">Transport</keyword>
<dbReference type="InterPro" id="IPR003439">
    <property type="entry name" value="ABC_transporter-like_ATP-bd"/>
</dbReference>
<dbReference type="STRING" id="1123269.NX02_20995"/>
<reference evidence="6 7" key="1">
    <citation type="submission" date="2013-07" db="EMBL/GenBank/DDBJ databases">
        <title>Completed genome of Sphingomonas sanxanigenens NX02.</title>
        <authorList>
            <person name="Ma T."/>
            <person name="Huang H."/>
            <person name="Wu M."/>
            <person name="Li X."/>
            <person name="Li G."/>
        </authorList>
    </citation>
    <scope>NUCLEOTIDE SEQUENCE [LARGE SCALE GENOMIC DNA]</scope>
    <source>
        <strain evidence="6 7">NX02</strain>
    </source>
</reference>
<evidence type="ECO:0000313" key="6">
    <source>
        <dbReference type="EMBL" id="AHE55840.1"/>
    </source>
</evidence>
<dbReference type="SMART" id="SM00382">
    <property type="entry name" value="AAA"/>
    <property type="match status" value="1"/>
</dbReference>
<dbReference type="RefSeq" id="WP_025293999.1">
    <property type="nucleotide sequence ID" value="NZ_CP006644.1"/>
</dbReference>
<dbReference type="eggNOG" id="COG1131">
    <property type="taxonomic scope" value="Bacteria"/>
</dbReference>
<dbReference type="PATRIC" id="fig|1123269.5.peg.4109"/>
<dbReference type="Pfam" id="PF00005">
    <property type="entry name" value="ABC_tran"/>
    <property type="match status" value="1"/>
</dbReference>
<dbReference type="InterPro" id="IPR027417">
    <property type="entry name" value="P-loop_NTPase"/>
</dbReference>
<dbReference type="PROSITE" id="PS00211">
    <property type="entry name" value="ABC_TRANSPORTER_1"/>
    <property type="match status" value="1"/>
</dbReference>
<comment type="similarity">
    <text evidence="1">Belongs to the ABC transporter superfamily.</text>
</comment>
<dbReference type="Proteomes" id="UP000018851">
    <property type="component" value="Chromosome"/>
</dbReference>
<accession>W0AJJ3</accession>
<dbReference type="PANTHER" id="PTHR43335">
    <property type="entry name" value="ABC TRANSPORTER, ATP-BINDING PROTEIN"/>
    <property type="match status" value="1"/>
</dbReference>
<dbReference type="GO" id="GO:0016887">
    <property type="term" value="F:ATP hydrolysis activity"/>
    <property type="evidence" value="ECO:0007669"/>
    <property type="project" value="InterPro"/>
</dbReference>
<evidence type="ECO:0000256" key="3">
    <source>
        <dbReference type="ARBA" id="ARBA00022741"/>
    </source>
</evidence>
<dbReference type="AlphaFoldDB" id="W0AJJ3"/>
<dbReference type="GO" id="GO:0005524">
    <property type="term" value="F:ATP binding"/>
    <property type="evidence" value="ECO:0007669"/>
    <property type="project" value="UniProtKB-KW"/>
</dbReference>
<dbReference type="InterPro" id="IPR017871">
    <property type="entry name" value="ABC_transporter-like_CS"/>
</dbReference>
<keyword evidence="3" id="KW-0547">Nucleotide-binding</keyword>
<name>W0AJJ3_9SPHN</name>
<evidence type="ECO:0000259" key="5">
    <source>
        <dbReference type="PROSITE" id="PS50893"/>
    </source>
</evidence>
<organism evidence="6 7">
    <name type="scientific">Sphingomonas sanxanigenens DSM 19645 = NX02</name>
    <dbReference type="NCBI Taxonomy" id="1123269"/>
    <lineage>
        <taxon>Bacteria</taxon>
        <taxon>Pseudomonadati</taxon>
        <taxon>Pseudomonadota</taxon>
        <taxon>Alphaproteobacteria</taxon>
        <taxon>Sphingomonadales</taxon>
        <taxon>Sphingomonadaceae</taxon>
        <taxon>Sphingomonas</taxon>
    </lineage>
</organism>
<dbReference type="PROSITE" id="PS50893">
    <property type="entry name" value="ABC_TRANSPORTER_2"/>
    <property type="match status" value="1"/>
</dbReference>
<gene>
    <name evidence="6" type="ORF">NX02_20995</name>
</gene>
<dbReference type="OrthoDB" id="9806044at2"/>
<dbReference type="EMBL" id="CP006644">
    <property type="protein sequence ID" value="AHE55840.1"/>
    <property type="molecule type" value="Genomic_DNA"/>
</dbReference>
<dbReference type="KEGG" id="ssan:NX02_20995"/>
<feature type="domain" description="ABC transporter" evidence="5">
    <location>
        <begin position="6"/>
        <end position="230"/>
    </location>
</feature>
<evidence type="ECO:0000256" key="1">
    <source>
        <dbReference type="ARBA" id="ARBA00005417"/>
    </source>
</evidence>
<evidence type="ECO:0000256" key="4">
    <source>
        <dbReference type="ARBA" id="ARBA00022840"/>
    </source>
</evidence>
<sequence>MAVPALAARSLVKRYGAVQALAGLDLDVPAGGVFGLLGPNGAGKSTLLRIAIDLVRPSAGTVALFGAPPSPAVLRRVGSFIEAPRFHAYLSAREALIHVALVGGLRRFDPDPLLDRVGLTDAADRRVDTFSLGMKQRLGIAAALVGTPDLIILDEPTNGMDPAGISEIRTLVRTLADVDGVTVLLSSHLLDEVQRICDRVAILDHGRLVATGTIGDLLATRARLRISATPAAAVLATLGERGQRDGDAVLADIARSEAPALIAALVAAGVAIEEARWEGANLESLFFQQTGGGR</sequence>
<dbReference type="SUPFAM" id="SSF52540">
    <property type="entry name" value="P-loop containing nucleoside triphosphate hydrolases"/>
    <property type="match status" value="1"/>
</dbReference>
<dbReference type="PANTHER" id="PTHR43335:SF4">
    <property type="entry name" value="ABC TRANSPORTER, ATP-BINDING PROTEIN"/>
    <property type="match status" value="1"/>
</dbReference>
<keyword evidence="7" id="KW-1185">Reference proteome</keyword>
<protein>
    <recommendedName>
        <fullName evidence="5">ABC transporter domain-containing protein</fullName>
    </recommendedName>
</protein>
<dbReference type="InterPro" id="IPR003593">
    <property type="entry name" value="AAA+_ATPase"/>
</dbReference>
<evidence type="ECO:0000313" key="7">
    <source>
        <dbReference type="Proteomes" id="UP000018851"/>
    </source>
</evidence>